<name>A0ABD3UE46_SINWO</name>
<sequence length="206" mass="23899">MEAYYLGDKTYIRIYMTVYDDKGGYPTHKDIWQDREGHIVIFPARSRLWVGFGSPRRQLEFAYKYRNQGRNKAHSNIALIRSFLVDSKVAIPILENAVPERFTANAFDINVDQSKNPNQFEQSTELLRQNALSGSLVPYFMDRKRLLNVNIDSWGIVKPIEDLREKVAYPDPDILLYDSQTTSYPSHLSTKDRQALVALKVYMIDT</sequence>
<dbReference type="EMBL" id="JBJQND010000016">
    <property type="protein sequence ID" value="KAL3847769.1"/>
    <property type="molecule type" value="Genomic_DNA"/>
</dbReference>
<organism evidence="1 2">
    <name type="scientific">Sinanodonta woodiana</name>
    <name type="common">Chinese pond mussel</name>
    <name type="synonym">Anodonta woodiana</name>
    <dbReference type="NCBI Taxonomy" id="1069815"/>
    <lineage>
        <taxon>Eukaryota</taxon>
        <taxon>Metazoa</taxon>
        <taxon>Spiralia</taxon>
        <taxon>Lophotrochozoa</taxon>
        <taxon>Mollusca</taxon>
        <taxon>Bivalvia</taxon>
        <taxon>Autobranchia</taxon>
        <taxon>Heteroconchia</taxon>
        <taxon>Palaeoheterodonta</taxon>
        <taxon>Unionida</taxon>
        <taxon>Unionoidea</taxon>
        <taxon>Unionidae</taxon>
        <taxon>Unioninae</taxon>
        <taxon>Sinanodonta</taxon>
    </lineage>
</organism>
<proteinExistence type="predicted"/>
<comment type="caution">
    <text evidence="1">The sequence shown here is derived from an EMBL/GenBank/DDBJ whole genome shotgun (WGS) entry which is preliminary data.</text>
</comment>
<dbReference type="AlphaFoldDB" id="A0ABD3UE46"/>
<accession>A0ABD3UE46</accession>
<keyword evidence="2" id="KW-1185">Reference proteome</keyword>
<evidence type="ECO:0000313" key="1">
    <source>
        <dbReference type="EMBL" id="KAL3847769.1"/>
    </source>
</evidence>
<protein>
    <submittedName>
        <fullName evidence="1">Uncharacterized protein</fullName>
    </submittedName>
</protein>
<gene>
    <name evidence="1" type="ORF">ACJMK2_018663</name>
</gene>
<dbReference type="Proteomes" id="UP001634394">
    <property type="component" value="Unassembled WGS sequence"/>
</dbReference>
<reference evidence="1 2" key="1">
    <citation type="submission" date="2024-11" db="EMBL/GenBank/DDBJ databases">
        <title>Chromosome-level genome assembly of the freshwater bivalve Anodonta woodiana.</title>
        <authorList>
            <person name="Chen X."/>
        </authorList>
    </citation>
    <scope>NUCLEOTIDE SEQUENCE [LARGE SCALE GENOMIC DNA]</scope>
    <source>
        <strain evidence="1">MN2024</strain>
        <tissue evidence="1">Gills</tissue>
    </source>
</reference>
<evidence type="ECO:0000313" key="2">
    <source>
        <dbReference type="Proteomes" id="UP001634394"/>
    </source>
</evidence>